<reference evidence="10 11" key="2">
    <citation type="submission" date="2015-05" db="EMBL/GenBank/DDBJ databases">
        <authorList>
            <person name="Morales-Cruz A."/>
            <person name="Amrine K.C."/>
            <person name="Cantu D."/>
        </authorList>
    </citation>
    <scope>NUCLEOTIDE SEQUENCE [LARGE SCALE GENOMIC DNA]</scope>
    <source>
        <strain evidence="10">UCRPC4</strain>
    </source>
</reference>
<comment type="caution">
    <text evidence="10">The sequence shown here is derived from an EMBL/GenBank/DDBJ whole genome shotgun (WGS) entry which is preliminary data.</text>
</comment>
<accession>A0A0G2EQJ7</accession>
<dbReference type="EMBL" id="LCWF01000060">
    <property type="protein sequence ID" value="KKY24396.1"/>
    <property type="molecule type" value="Genomic_DNA"/>
</dbReference>
<evidence type="ECO:0000256" key="4">
    <source>
        <dbReference type="ARBA" id="ARBA00022970"/>
    </source>
</evidence>
<feature type="transmembrane region" description="Helical" evidence="8">
    <location>
        <begin position="82"/>
        <end position="103"/>
    </location>
</feature>
<feature type="compositionally biased region" description="Basic and acidic residues" evidence="7">
    <location>
        <begin position="9"/>
        <end position="23"/>
    </location>
</feature>
<dbReference type="GO" id="GO:0015171">
    <property type="term" value="F:amino acid transmembrane transporter activity"/>
    <property type="evidence" value="ECO:0007669"/>
    <property type="project" value="TreeGrafter"/>
</dbReference>
<evidence type="ECO:0000256" key="6">
    <source>
        <dbReference type="ARBA" id="ARBA00023136"/>
    </source>
</evidence>
<dbReference type="AlphaFoldDB" id="A0A0G2EQJ7"/>
<dbReference type="Gene3D" id="1.20.1740.10">
    <property type="entry name" value="Amino acid/polyamine transporter I"/>
    <property type="match status" value="1"/>
</dbReference>
<evidence type="ECO:0000259" key="9">
    <source>
        <dbReference type="Pfam" id="PF00324"/>
    </source>
</evidence>
<feature type="transmembrane region" description="Helical" evidence="8">
    <location>
        <begin position="488"/>
        <end position="507"/>
    </location>
</feature>
<evidence type="ECO:0000256" key="5">
    <source>
        <dbReference type="ARBA" id="ARBA00022989"/>
    </source>
</evidence>
<sequence>MAPSIEQAGHSKEAKDVAEKSNEDVELATSSSHGEGAITVISAQVDHAGYHRKLGKRQIMMMTFGAGIGTGLWIGTGTALKYAGPGGIAVAYTIVSIIVFLQYMSIGELTAYKPVHGGFIRQAHEYVDPACAFAEGINFWFEWVMIIPAEITAAISVLKFWPQTEAVQTAGYITIFLTVIVFVNVFPVKFYGTVEYCMSFVKIGAIFVMIFFLFIMASGGIPATHGPLVFHYWKTNGAFKNGMKGIAKAFIQAGFSFGGAEHIAIIAGEARDPRRTIKKTIMPIFWRMFSFFILNIWLVGMCTPDDDERLINGTGTLGSPFVIAIERANAMWLAHIINGFIFLTVISCGITSVYIASRSLSALSDIKLIHPFFGNKDSRGRPYVSLSITCVLGGGLCYLNCNDTAAVVYSWFSALVAISALCQWAVIYLTHIQFRRGLKAQGIDYKTLPFVAPFAPYAQYLGLVIVFFIFGCEFYLSVWPFGERPSAAGFFSSYLAVPLFIFDYFAYKIYYKTKIVKPSEMDFSEAKAFDEEDRIRAATEVEIKETKPRAWFRHAKNAVFG</sequence>
<dbReference type="OrthoDB" id="3900342at2759"/>
<dbReference type="InterPro" id="IPR050524">
    <property type="entry name" value="APC_YAT"/>
</dbReference>
<dbReference type="Pfam" id="PF00324">
    <property type="entry name" value="AA_permease"/>
    <property type="match status" value="1"/>
</dbReference>
<keyword evidence="4" id="KW-0029">Amino-acid transport</keyword>
<keyword evidence="6 8" id="KW-0472">Membrane</keyword>
<reference evidence="10 11" key="1">
    <citation type="submission" date="2015-05" db="EMBL/GenBank/DDBJ databases">
        <title>Distinctive expansion of gene families associated with plant cell wall degradation and secondary metabolism in the genomes of grapevine trunk pathogens.</title>
        <authorList>
            <person name="Lawrence D.P."/>
            <person name="Travadon R."/>
            <person name="Rolshausen P.E."/>
            <person name="Baumgartner K."/>
        </authorList>
    </citation>
    <scope>NUCLEOTIDE SEQUENCE [LARGE SCALE GENOMIC DNA]</scope>
    <source>
        <strain evidence="10">UCRPC4</strain>
    </source>
</reference>
<evidence type="ECO:0000256" key="8">
    <source>
        <dbReference type="SAM" id="Phobius"/>
    </source>
</evidence>
<evidence type="ECO:0000256" key="7">
    <source>
        <dbReference type="SAM" id="MobiDB-lite"/>
    </source>
</evidence>
<keyword evidence="3 8" id="KW-0812">Transmembrane</keyword>
<feature type="transmembrane region" description="Helical" evidence="8">
    <location>
        <begin position="280"/>
        <end position="300"/>
    </location>
</feature>
<gene>
    <name evidence="10" type="ORF">UCRPC4_g02506</name>
</gene>
<keyword evidence="5 8" id="KW-1133">Transmembrane helix</keyword>
<evidence type="ECO:0000256" key="2">
    <source>
        <dbReference type="ARBA" id="ARBA00022448"/>
    </source>
</evidence>
<dbReference type="PANTHER" id="PTHR43341">
    <property type="entry name" value="AMINO ACID PERMEASE"/>
    <property type="match status" value="1"/>
</dbReference>
<feature type="transmembrane region" description="Helical" evidence="8">
    <location>
        <begin position="170"/>
        <end position="191"/>
    </location>
</feature>
<comment type="subcellular location">
    <subcellularLocation>
        <location evidence="1">Membrane</location>
        <topology evidence="1">Multi-pass membrane protein</topology>
    </subcellularLocation>
</comment>
<feature type="transmembrane region" description="Helical" evidence="8">
    <location>
        <begin position="336"/>
        <end position="357"/>
    </location>
</feature>
<protein>
    <submittedName>
        <fullName evidence="10">Putative amino acid transporter</fullName>
    </submittedName>
</protein>
<dbReference type="Proteomes" id="UP000053317">
    <property type="component" value="Unassembled WGS sequence"/>
</dbReference>
<keyword evidence="2" id="KW-0813">Transport</keyword>
<feature type="transmembrane region" description="Helical" evidence="8">
    <location>
        <begin position="59"/>
        <end position="76"/>
    </location>
</feature>
<organism evidence="10 11">
    <name type="scientific">Phaeomoniella chlamydospora</name>
    <name type="common">Phaeoacremonium chlamydosporum</name>
    <dbReference type="NCBI Taxonomy" id="158046"/>
    <lineage>
        <taxon>Eukaryota</taxon>
        <taxon>Fungi</taxon>
        <taxon>Dikarya</taxon>
        <taxon>Ascomycota</taxon>
        <taxon>Pezizomycotina</taxon>
        <taxon>Eurotiomycetes</taxon>
        <taxon>Chaetothyriomycetidae</taxon>
        <taxon>Phaeomoniellales</taxon>
        <taxon>Phaeomoniellaceae</taxon>
        <taxon>Phaeomoniella</taxon>
    </lineage>
</organism>
<evidence type="ECO:0000313" key="10">
    <source>
        <dbReference type="EMBL" id="KKY24396.1"/>
    </source>
</evidence>
<dbReference type="GO" id="GO:0016020">
    <property type="term" value="C:membrane"/>
    <property type="evidence" value="ECO:0007669"/>
    <property type="project" value="UniProtKB-SubCell"/>
</dbReference>
<evidence type="ECO:0000256" key="3">
    <source>
        <dbReference type="ARBA" id="ARBA00022692"/>
    </source>
</evidence>
<dbReference type="InterPro" id="IPR004841">
    <property type="entry name" value="AA-permease/SLC12A_dom"/>
</dbReference>
<feature type="transmembrane region" description="Helical" evidence="8">
    <location>
        <begin position="203"/>
        <end position="225"/>
    </location>
</feature>
<keyword evidence="11" id="KW-1185">Reference proteome</keyword>
<dbReference type="PIRSF" id="PIRSF006060">
    <property type="entry name" value="AA_transporter"/>
    <property type="match status" value="1"/>
</dbReference>
<evidence type="ECO:0000313" key="11">
    <source>
        <dbReference type="Proteomes" id="UP000053317"/>
    </source>
</evidence>
<feature type="transmembrane region" description="Helical" evidence="8">
    <location>
        <begin position="450"/>
        <end position="476"/>
    </location>
</feature>
<name>A0A0G2EQJ7_PHACM</name>
<feature type="region of interest" description="Disordered" evidence="7">
    <location>
        <begin position="1"/>
        <end position="31"/>
    </location>
</feature>
<feature type="transmembrane region" description="Helical" evidence="8">
    <location>
        <begin position="407"/>
        <end position="429"/>
    </location>
</feature>
<dbReference type="PANTHER" id="PTHR43341:SF1">
    <property type="entry name" value="GENERAL AMINO-ACID PERMEASE GAP1"/>
    <property type="match status" value="1"/>
</dbReference>
<evidence type="ECO:0000256" key="1">
    <source>
        <dbReference type="ARBA" id="ARBA00004141"/>
    </source>
</evidence>
<proteinExistence type="predicted"/>
<feature type="domain" description="Amino acid permease/ SLC12A" evidence="9">
    <location>
        <begin position="59"/>
        <end position="516"/>
    </location>
</feature>